<comment type="caution">
    <text evidence="4">The sequence shown here is derived from an EMBL/GenBank/DDBJ whole genome shotgun (WGS) entry which is preliminary data.</text>
</comment>
<dbReference type="STRING" id="1618443.UV73_C0001G0113"/>
<dbReference type="AlphaFoldDB" id="A0A0G1DM22"/>
<evidence type="ECO:0000313" key="4">
    <source>
        <dbReference type="EMBL" id="KKS98592.1"/>
    </source>
</evidence>
<evidence type="ECO:0000313" key="5">
    <source>
        <dbReference type="Proteomes" id="UP000034894"/>
    </source>
</evidence>
<keyword evidence="1" id="KW-0808">Transferase</keyword>
<dbReference type="GO" id="GO:0009103">
    <property type="term" value="P:lipopolysaccharide biosynthetic process"/>
    <property type="evidence" value="ECO:0007669"/>
    <property type="project" value="TreeGrafter"/>
</dbReference>
<evidence type="ECO:0000259" key="3">
    <source>
        <dbReference type="Pfam" id="PF13439"/>
    </source>
</evidence>
<dbReference type="InterPro" id="IPR001296">
    <property type="entry name" value="Glyco_trans_1"/>
</dbReference>
<dbReference type="GO" id="GO:0016757">
    <property type="term" value="F:glycosyltransferase activity"/>
    <property type="evidence" value="ECO:0007669"/>
    <property type="project" value="InterPro"/>
</dbReference>
<sequence length="372" mass="42829">MRIGFDARLVNETGVGRYIKNLLINLAKINKHDEFLVFTGSRELKYLPNLPSSFIKIALDVRWHSLTEQLWLPFILGKYKLDLVHFPYFSLPVFYQGRFVVTVHDLIIDHETTGRASRWPYPVYMLKKSAYRMLMRRALSKAEHVFAISEATAGEIKAHYAEARDKVSVTYDALDENFLKTLNNAENTSVYLPRGKPYLIYVGNAYPHKNLEKLVLLFPQIEREHQVRLILVGNDDFFYPRLKRLAKDAGAGKSVIFFGKADDAELAALYRQAEGFISPALMEGFGLPLLEAVAAGCLPVVSDIPAFREIWGDALIYFDPNESKSIRKAIAFFLTLSRKEKNTRLSGAKERSRRFSWEKTARDTDWQYQRFK</sequence>
<feature type="domain" description="Glycosyltransferase subfamily 4-like N-terminal" evidence="3">
    <location>
        <begin position="14"/>
        <end position="175"/>
    </location>
</feature>
<reference evidence="4 5" key="1">
    <citation type="journal article" date="2015" name="Nature">
        <title>rRNA introns, odd ribosomes, and small enigmatic genomes across a large radiation of phyla.</title>
        <authorList>
            <person name="Brown C.T."/>
            <person name="Hug L.A."/>
            <person name="Thomas B.C."/>
            <person name="Sharon I."/>
            <person name="Castelle C.J."/>
            <person name="Singh A."/>
            <person name="Wilkins M.J."/>
            <person name="Williams K.H."/>
            <person name="Banfield J.F."/>
        </authorList>
    </citation>
    <scope>NUCLEOTIDE SEQUENCE [LARGE SCALE GENOMIC DNA]</scope>
</reference>
<dbReference type="SUPFAM" id="SSF53756">
    <property type="entry name" value="UDP-Glycosyltransferase/glycogen phosphorylase"/>
    <property type="match status" value="1"/>
</dbReference>
<organism evidence="4 5">
    <name type="scientific">Candidatus Gottesmanbacteria bacterium GW2011_GWA2_43_14</name>
    <dbReference type="NCBI Taxonomy" id="1618443"/>
    <lineage>
        <taxon>Bacteria</taxon>
        <taxon>Candidatus Gottesmaniibacteriota</taxon>
    </lineage>
</organism>
<evidence type="ECO:0000259" key="2">
    <source>
        <dbReference type="Pfam" id="PF00534"/>
    </source>
</evidence>
<dbReference type="PANTHER" id="PTHR46401">
    <property type="entry name" value="GLYCOSYLTRANSFERASE WBBK-RELATED"/>
    <property type="match status" value="1"/>
</dbReference>
<dbReference type="PANTHER" id="PTHR46401:SF2">
    <property type="entry name" value="GLYCOSYLTRANSFERASE WBBK-RELATED"/>
    <property type="match status" value="1"/>
</dbReference>
<evidence type="ECO:0008006" key="6">
    <source>
        <dbReference type="Google" id="ProtNLM"/>
    </source>
</evidence>
<feature type="domain" description="Glycosyl transferase family 1" evidence="2">
    <location>
        <begin position="193"/>
        <end position="343"/>
    </location>
</feature>
<protein>
    <recommendedName>
        <fullName evidence="6">Group 1 glycosyl transferase</fullName>
    </recommendedName>
</protein>
<dbReference type="Pfam" id="PF00534">
    <property type="entry name" value="Glycos_transf_1"/>
    <property type="match status" value="1"/>
</dbReference>
<dbReference type="InterPro" id="IPR028098">
    <property type="entry name" value="Glyco_trans_4-like_N"/>
</dbReference>
<accession>A0A0G1DM22</accession>
<proteinExistence type="predicted"/>
<dbReference type="Gene3D" id="3.40.50.2000">
    <property type="entry name" value="Glycogen Phosphorylase B"/>
    <property type="match status" value="2"/>
</dbReference>
<evidence type="ECO:0000256" key="1">
    <source>
        <dbReference type="ARBA" id="ARBA00022679"/>
    </source>
</evidence>
<dbReference type="EMBL" id="LCFP01000001">
    <property type="protein sequence ID" value="KKS98592.1"/>
    <property type="molecule type" value="Genomic_DNA"/>
</dbReference>
<dbReference type="Pfam" id="PF13439">
    <property type="entry name" value="Glyco_transf_4"/>
    <property type="match status" value="1"/>
</dbReference>
<dbReference type="Proteomes" id="UP000034894">
    <property type="component" value="Unassembled WGS sequence"/>
</dbReference>
<gene>
    <name evidence="4" type="ORF">UV73_C0001G0113</name>
</gene>
<dbReference type="CDD" id="cd03809">
    <property type="entry name" value="GT4_MtfB-like"/>
    <property type="match status" value="1"/>
</dbReference>
<name>A0A0G1DM22_9BACT</name>